<accession>A0A5C3E579</accession>
<name>A0A5C3E579_9BASI</name>
<organism evidence="2 3">
    <name type="scientific">Ustilago trichophora</name>
    <dbReference type="NCBI Taxonomy" id="86804"/>
    <lineage>
        <taxon>Eukaryota</taxon>
        <taxon>Fungi</taxon>
        <taxon>Dikarya</taxon>
        <taxon>Basidiomycota</taxon>
        <taxon>Ustilaginomycotina</taxon>
        <taxon>Ustilaginomycetes</taxon>
        <taxon>Ustilaginales</taxon>
        <taxon>Ustilaginaceae</taxon>
        <taxon>Ustilago</taxon>
    </lineage>
</organism>
<dbReference type="Proteomes" id="UP000324022">
    <property type="component" value="Unassembled WGS sequence"/>
</dbReference>
<reference evidence="2 3" key="1">
    <citation type="submission" date="2018-03" db="EMBL/GenBank/DDBJ databases">
        <authorList>
            <person name="Guldener U."/>
        </authorList>
    </citation>
    <scope>NUCLEOTIDE SEQUENCE [LARGE SCALE GENOMIC DNA]</scope>
    <source>
        <strain evidence="2 3">NBRC100155</strain>
    </source>
</reference>
<keyword evidence="3" id="KW-1185">Reference proteome</keyword>
<evidence type="ECO:0000256" key="1">
    <source>
        <dbReference type="SAM" id="MobiDB-lite"/>
    </source>
</evidence>
<proteinExistence type="predicted"/>
<dbReference type="AlphaFoldDB" id="A0A5C3E579"/>
<feature type="region of interest" description="Disordered" evidence="1">
    <location>
        <begin position="110"/>
        <end position="153"/>
    </location>
</feature>
<protein>
    <submittedName>
        <fullName evidence="2">Uncharacterized protein</fullName>
    </submittedName>
</protein>
<dbReference type="EMBL" id="OOIN01000007">
    <property type="protein sequence ID" value="SPO24591.1"/>
    <property type="molecule type" value="Genomic_DNA"/>
</dbReference>
<evidence type="ECO:0000313" key="3">
    <source>
        <dbReference type="Proteomes" id="UP000324022"/>
    </source>
</evidence>
<evidence type="ECO:0000313" key="2">
    <source>
        <dbReference type="EMBL" id="SPO24591.1"/>
    </source>
</evidence>
<sequence>MCLCRPVSAKLRRLEWIALPRQEPGCKVWSEPDAKSGCKIWGGIEYSPTERMTSSCIYLFRLQISGFPLQILRHEPDTDSVGICLLFSRLLRLFGPCRSENLVSSQAMAARGSVGTQRKSTRSLSERKNVGLTTTQGWHKESKVGTGDEQGGF</sequence>
<gene>
    <name evidence="2" type="ORF">UTRI_03860</name>
</gene>